<comment type="caution">
    <text evidence="2">The sequence shown here is derived from an EMBL/GenBank/DDBJ whole genome shotgun (WGS) entry which is preliminary data.</text>
</comment>
<feature type="signal peptide" evidence="1">
    <location>
        <begin position="1"/>
        <end position="29"/>
    </location>
</feature>
<dbReference type="RefSeq" id="WP_146564311.1">
    <property type="nucleotide sequence ID" value="NZ_SIHJ01000001.1"/>
</dbReference>
<organism evidence="2 3">
    <name type="scientific">Posidoniimonas corsicana</name>
    <dbReference type="NCBI Taxonomy" id="1938618"/>
    <lineage>
        <taxon>Bacteria</taxon>
        <taxon>Pseudomonadati</taxon>
        <taxon>Planctomycetota</taxon>
        <taxon>Planctomycetia</taxon>
        <taxon>Pirellulales</taxon>
        <taxon>Lacipirellulaceae</taxon>
        <taxon>Posidoniimonas</taxon>
    </lineage>
</organism>
<dbReference type="Proteomes" id="UP000316714">
    <property type="component" value="Unassembled WGS sequence"/>
</dbReference>
<gene>
    <name evidence="2" type="ORF">KOR34_19200</name>
</gene>
<dbReference type="OrthoDB" id="291882at2"/>
<accession>A0A5C5VEC0</accession>
<feature type="chain" id="PRO_5022932928" evidence="1">
    <location>
        <begin position="30"/>
        <end position="96"/>
    </location>
</feature>
<evidence type="ECO:0000256" key="1">
    <source>
        <dbReference type="SAM" id="SignalP"/>
    </source>
</evidence>
<dbReference type="EMBL" id="SIHJ01000001">
    <property type="protein sequence ID" value="TWT36974.1"/>
    <property type="molecule type" value="Genomic_DNA"/>
</dbReference>
<dbReference type="AlphaFoldDB" id="A0A5C5VEC0"/>
<proteinExistence type="predicted"/>
<evidence type="ECO:0000313" key="3">
    <source>
        <dbReference type="Proteomes" id="UP000316714"/>
    </source>
</evidence>
<keyword evidence="1" id="KW-0732">Signal</keyword>
<protein>
    <submittedName>
        <fullName evidence="2">Uncharacterized protein</fullName>
    </submittedName>
</protein>
<reference evidence="2 3" key="1">
    <citation type="submission" date="2019-02" db="EMBL/GenBank/DDBJ databases">
        <title>Deep-cultivation of Planctomycetes and their phenomic and genomic characterization uncovers novel biology.</title>
        <authorList>
            <person name="Wiegand S."/>
            <person name="Jogler M."/>
            <person name="Boedeker C."/>
            <person name="Pinto D."/>
            <person name="Vollmers J."/>
            <person name="Rivas-Marin E."/>
            <person name="Kohn T."/>
            <person name="Peeters S.H."/>
            <person name="Heuer A."/>
            <person name="Rast P."/>
            <person name="Oberbeckmann S."/>
            <person name="Bunk B."/>
            <person name="Jeske O."/>
            <person name="Meyerdierks A."/>
            <person name="Storesund J.E."/>
            <person name="Kallscheuer N."/>
            <person name="Luecker S."/>
            <person name="Lage O.M."/>
            <person name="Pohl T."/>
            <person name="Merkel B.J."/>
            <person name="Hornburger P."/>
            <person name="Mueller R.-W."/>
            <person name="Bruemmer F."/>
            <person name="Labrenz M."/>
            <person name="Spormann A.M."/>
            <person name="Op Den Camp H."/>
            <person name="Overmann J."/>
            <person name="Amann R."/>
            <person name="Jetten M.S.M."/>
            <person name="Mascher T."/>
            <person name="Medema M.H."/>
            <person name="Devos D.P."/>
            <person name="Kaster A.-K."/>
            <person name="Ovreas L."/>
            <person name="Rohde M."/>
            <person name="Galperin M.Y."/>
            <person name="Jogler C."/>
        </authorList>
    </citation>
    <scope>NUCLEOTIDE SEQUENCE [LARGE SCALE GENOMIC DNA]</scope>
    <source>
        <strain evidence="2 3">KOR34</strain>
    </source>
</reference>
<keyword evidence="3" id="KW-1185">Reference proteome</keyword>
<evidence type="ECO:0000313" key="2">
    <source>
        <dbReference type="EMBL" id="TWT36974.1"/>
    </source>
</evidence>
<sequence precursor="true">MPGFNAKQVVKHSAATALFALTLCPSAMGQAPAGYAGQHTASIHPEVAPYAGPHNYATQVRPFRYGWFGAQSYSPTSEAHRTYYNDVIRWSRWRMY</sequence>
<name>A0A5C5VEC0_9BACT</name>